<proteinExistence type="predicted"/>
<accession>A0ABV5FSZ9</accession>
<gene>
    <name evidence="1" type="ORF">ACFFX0_00775</name>
</gene>
<comment type="caution">
    <text evidence="1">The sequence shown here is derived from an EMBL/GenBank/DDBJ whole genome shotgun (WGS) entry which is preliminary data.</text>
</comment>
<keyword evidence="2" id="KW-1185">Reference proteome</keyword>
<reference evidence="1 2" key="1">
    <citation type="submission" date="2024-09" db="EMBL/GenBank/DDBJ databases">
        <authorList>
            <person name="Sun Q."/>
            <person name="Mori K."/>
        </authorList>
    </citation>
    <scope>NUCLEOTIDE SEQUENCE [LARGE SCALE GENOMIC DNA]</scope>
    <source>
        <strain evidence="1 2">CCM 7609</strain>
    </source>
</reference>
<dbReference type="EMBL" id="JBHMFI010000001">
    <property type="protein sequence ID" value="MFB9069809.1"/>
    <property type="molecule type" value="Genomic_DNA"/>
</dbReference>
<evidence type="ECO:0000313" key="1">
    <source>
        <dbReference type="EMBL" id="MFB9069809.1"/>
    </source>
</evidence>
<dbReference type="Proteomes" id="UP001589575">
    <property type="component" value="Unassembled WGS sequence"/>
</dbReference>
<organism evidence="1 2">
    <name type="scientific">Citricoccus parietis</name>
    <dbReference type="NCBI Taxonomy" id="592307"/>
    <lineage>
        <taxon>Bacteria</taxon>
        <taxon>Bacillati</taxon>
        <taxon>Actinomycetota</taxon>
        <taxon>Actinomycetes</taxon>
        <taxon>Micrococcales</taxon>
        <taxon>Micrococcaceae</taxon>
        <taxon>Citricoccus</taxon>
    </lineage>
</organism>
<sequence length="158" mass="16754">MQRRQRRCGRSVVPCGPAGALAVLAGRGQRRHCAGDAVLGGGGEQLVQELLELVGGNRLVQDRDRLTGQDCDDGRPGGQPEDLEDLRIGLGIHSGQDQLTAPGVYGGCHEIVDLLARGVRGRCQVDEDRHAGGELDQLLQVTLAGVVQDPAPRRRALG</sequence>
<evidence type="ECO:0000313" key="2">
    <source>
        <dbReference type="Proteomes" id="UP001589575"/>
    </source>
</evidence>
<protein>
    <submittedName>
        <fullName evidence="1">Uncharacterized protein</fullName>
    </submittedName>
</protein>
<name>A0ABV5FSZ9_9MICC</name>